<dbReference type="EMBL" id="WNWS01000126">
    <property type="protein sequence ID" value="KAE9978967.1"/>
    <property type="molecule type" value="Genomic_DNA"/>
</dbReference>
<accession>A0A8H3V0R5</accession>
<proteinExistence type="predicted"/>
<gene>
    <name evidence="2" type="ORF">EG328_001175</name>
</gene>
<protein>
    <submittedName>
        <fullName evidence="2">Uncharacterized protein</fullName>
    </submittedName>
</protein>
<sequence>MKKCYFIVPSTAYPPGGPLTLGSVLSDFEDPESVINPNEVVPLPESMMVMQSAEYDTIRASHSSSAFRAGIFAKWLDGMGLDISLGRHSDAQNALHFVKLDRTAMIPDESYVDKVVQTPAVEAYIKASKFRANLYMITGIQVAIGARQESSRTSGGDGTMSLGIDGTAEGFPGASIGPSIAVEGSAGEQSSFQGSTDFVYAYRVKEVKYRKNKFVMKDKNKGQTYSKEEDDALEKQRQADQEKQETGGEIKVVGLSKDEVDVKGLQAEAAIDSDGEKVEAVFVKRGVLTGERKE</sequence>
<reference evidence="2 3" key="1">
    <citation type="submission" date="2018-12" db="EMBL/GenBank/DDBJ databases">
        <title>Venturia inaequalis Genome Resource.</title>
        <authorList>
            <person name="Lichtner F.J."/>
        </authorList>
    </citation>
    <scope>NUCLEOTIDE SEQUENCE [LARGE SCALE GENOMIC DNA]</scope>
    <source>
        <strain evidence="2 3">120213</strain>
    </source>
</reference>
<evidence type="ECO:0000313" key="2">
    <source>
        <dbReference type="EMBL" id="KAE9978967.1"/>
    </source>
</evidence>
<dbReference type="AlphaFoldDB" id="A0A8H3V0R5"/>
<feature type="compositionally biased region" description="Basic and acidic residues" evidence="1">
    <location>
        <begin position="233"/>
        <end position="248"/>
    </location>
</feature>
<dbReference type="Proteomes" id="UP000447873">
    <property type="component" value="Unassembled WGS sequence"/>
</dbReference>
<comment type="caution">
    <text evidence="2">The sequence shown here is derived from an EMBL/GenBank/DDBJ whole genome shotgun (WGS) entry which is preliminary data.</text>
</comment>
<organism evidence="2 3">
    <name type="scientific">Venturia inaequalis</name>
    <name type="common">Apple scab fungus</name>
    <dbReference type="NCBI Taxonomy" id="5025"/>
    <lineage>
        <taxon>Eukaryota</taxon>
        <taxon>Fungi</taxon>
        <taxon>Dikarya</taxon>
        <taxon>Ascomycota</taxon>
        <taxon>Pezizomycotina</taxon>
        <taxon>Dothideomycetes</taxon>
        <taxon>Pleosporomycetidae</taxon>
        <taxon>Venturiales</taxon>
        <taxon>Venturiaceae</taxon>
        <taxon>Venturia</taxon>
    </lineage>
</organism>
<evidence type="ECO:0000313" key="3">
    <source>
        <dbReference type="Proteomes" id="UP000447873"/>
    </source>
</evidence>
<feature type="region of interest" description="Disordered" evidence="1">
    <location>
        <begin position="222"/>
        <end position="250"/>
    </location>
</feature>
<name>A0A8H3V0R5_VENIN</name>
<evidence type="ECO:0000256" key="1">
    <source>
        <dbReference type="SAM" id="MobiDB-lite"/>
    </source>
</evidence>